<proteinExistence type="inferred from homology"/>
<dbReference type="EMBL" id="AZRA01000001">
    <property type="protein sequence ID" value="KDB54381.1"/>
    <property type="molecule type" value="Genomic_DNA"/>
</dbReference>
<dbReference type="PANTHER" id="PTHR32089:SF112">
    <property type="entry name" value="LYSOZYME-LIKE PROTEIN-RELATED"/>
    <property type="match status" value="1"/>
</dbReference>
<dbReference type="GO" id="GO:0007165">
    <property type="term" value="P:signal transduction"/>
    <property type="evidence" value="ECO:0007669"/>
    <property type="project" value="UniProtKB-KW"/>
</dbReference>
<evidence type="ECO:0000256" key="5">
    <source>
        <dbReference type="SAM" id="MobiDB-lite"/>
    </source>
</evidence>
<dbReference type="InterPro" id="IPR004089">
    <property type="entry name" value="MCPsignal_dom"/>
</dbReference>
<feature type="region of interest" description="Disordered" evidence="5">
    <location>
        <begin position="311"/>
        <end position="334"/>
    </location>
</feature>
<comment type="caution">
    <text evidence="7">The sequence shown here is derived from an EMBL/GenBank/DDBJ whole genome shotgun (WGS) entry which is preliminary data.</text>
</comment>
<evidence type="ECO:0000256" key="1">
    <source>
        <dbReference type="ARBA" id="ARBA00023224"/>
    </source>
</evidence>
<protein>
    <recommendedName>
        <fullName evidence="6">Methyl-accepting transducer domain-containing protein</fullName>
    </recommendedName>
</protein>
<evidence type="ECO:0000313" key="7">
    <source>
        <dbReference type="EMBL" id="KDB54381.1"/>
    </source>
</evidence>
<dbReference type="eggNOG" id="COG0840">
    <property type="taxonomic scope" value="Bacteria"/>
</dbReference>
<keyword evidence="4" id="KW-0175">Coiled coil</keyword>
<keyword evidence="8" id="KW-1185">Reference proteome</keyword>
<organism evidence="7 8">
    <name type="scientific">Sphaerotilus natans subsp. natans DSM 6575</name>
    <dbReference type="NCBI Taxonomy" id="1286631"/>
    <lineage>
        <taxon>Bacteria</taxon>
        <taxon>Pseudomonadati</taxon>
        <taxon>Pseudomonadota</taxon>
        <taxon>Betaproteobacteria</taxon>
        <taxon>Burkholderiales</taxon>
        <taxon>Sphaerotilaceae</taxon>
        <taxon>Sphaerotilus</taxon>
    </lineage>
</organism>
<evidence type="ECO:0000256" key="4">
    <source>
        <dbReference type="SAM" id="Coils"/>
    </source>
</evidence>
<dbReference type="GO" id="GO:0006935">
    <property type="term" value="P:chemotaxis"/>
    <property type="evidence" value="ECO:0007669"/>
    <property type="project" value="InterPro"/>
</dbReference>
<comment type="similarity">
    <text evidence="2">Belongs to the methyl-accepting chemotaxis (MCP) protein family.</text>
</comment>
<evidence type="ECO:0000313" key="8">
    <source>
        <dbReference type="Proteomes" id="UP000026714"/>
    </source>
</evidence>
<dbReference type="AlphaFoldDB" id="A0A059KSG3"/>
<dbReference type="Pfam" id="PF00015">
    <property type="entry name" value="MCPsignal"/>
    <property type="match status" value="1"/>
</dbReference>
<dbReference type="SUPFAM" id="SSF58104">
    <property type="entry name" value="Methyl-accepting chemotaxis protein (MCP) signaling domain"/>
    <property type="match status" value="1"/>
</dbReference>
<dbReference type="PROSITE" id="PS50111">
    <property type="entry name" value="CHEMOTAXIS_TRANSDUC_2"/>
    <property type="match status" value="1"/>
</dbReference>
<dbReference type="SMART" id="SM00283">
    <property type="entry name" value="MA"/>
    <property type="match status" value="1"/>
</dbReference>
<evidence type="ECO:0000256" key="3">
    <source>
        <dbReference type="PROSITE-ProRule" id="PRU00284"/>
    </source>
</evidence>
<keyword evidence="1 3" id="KW-0807">Transducer</keyword>
<dbReference type="PANTHER" id="PTHR32089">
    <property type="entry name" value="METHYL-ACCEPTING CHEMOTAXIS PROTEIN MCPB"/>
    <property type="match status" value="1"/>
</dbReference>
<feature type="domain" description="Methyl-accepting transducer" evidence="6">
    <location>
        <begin position="32"/>
        <end position="185"/>
    </location>
</feature>
<dbReference type="STRING" id="34103.SAMN05421778_12367"/>
<feature type="compositionally biased region" description="Low complexity" evidence="5">
    <location>
        <begin position="314"/>
        <end position="324"/>
    </location>
</feature>
<dbReference type="RefSeq" id="WP_051631375.1">
    <property type="nucleotide sequence ID" value="NZ_AZRA01000001.1"/>
</dbReference>
<dbReference type="Gene3D" id="1.10.287.950">
    <property type="entry name" value="Methyl-accepting chemotaxis protein"/>
    <property type="match status" value="1"/>
</dbReference>
<dbReference type="PRINTS" id="PR00260">
    <property type="entry name" value="CHEMTRNSDUCR"/>
</dbReference>
<accession>A0A059KSG3</accession>
<evidence type="ECO:0000259" key="6">
    <source>
        <dbReference type="PROSITE" id="PS50111"/>
    </source>
</evidence>
<dbReference type="InterPro" id="IPR004090">
    <property type="entry name" value="Chemotax_Me-accpt_rcpt"/>
</dbReference>
<name>A0A059KSG3_9BURK</name>
<sequence length="334" mass="36992">MRRLWDRLRPQRRPDAGSLAELDTLRQGLDILRGQLAAAERASAEAVLDMTDRLVRVQQRCDALQREMDRLLQTSRTLSSEALEQAGRQTLALEAIGRHRETGRSADERHQNEIRSLLQQVEALAPWADRIAEIARHTNLLALNAAIEAARAGEAGSGFKIVAGEVRNLSGMTAEAAGEISSGIRLAIETRSRVRLGEPARDHGADELGLLSEEIDLLARTPGTVARQVDELSREMEQTTREVRDDILEALGRMQFQDINRQLLEQVQKGLEHLARHCEAAGQGPDLQRQQALSRTIGTWREGYVMHSQRKAHAAATGDASAARAPDEPPIELF</sequence>
<feature type="coiled-coil region" evidence="4">
    <location>
        <begin position="22"/>
        <end position="81"/>
    </location>
</feature>
<dbReference type="Proteomes" id="UP000026714">
    <property type="component" value="Unassembled WGS sequence"/>
</dbReference>
<dbReference type="GO" id="GO:0016020">
    <property type="term" value="C:membrane"/>
    <property type="evidence" value="ECO:0007669"/>
    <property type="project" value="InterPro"/>
</dbReference>
<reference evidence="7 8" key="1">
    <citation type="journal article" date="2014" name="FEMS Microbiol. Ecol.">
        <title>Sphaerotilus natans encrusted with nanoball-shaped Fe(III) oxide minerals formed by nitrate-reducing mixotrophic Fe(II) oxidation.</title>
        <authorList>
            <person name="Park S."/>
            <person name="Kim D.H."/>
            <person name="Lee J.H."/>
            <person name="Hur H.G."/>
        </authorList>
    </citation>
    <scope>NUCLEOTIDE SEQUENCE [LARGE SCALE GENOMIC DNA]</scope>
    <source>
        <strain evidence="7 8">DSM 6575</strain>
    </source>
</reference>
<dbReference type="GO" id="GO:0004888">
    <property type="term" value="F:transmembrane signaling receptor activity"/>
    <property type="evidence" value="ECO:0007669"/>
    <property type="project" value="InterPro"/>
</dbReference>
<gene>
    <name evidence="7" type="ORF">X805_00260</name>
</gene>
<evidence type="ECO:0000256" key="2">
    <source>
        <dbReference type="ARBA" id="ARBA00029447"/>
    </source>
</evidence>